<dbReference type="GO" id="GO:0004040">
    <property type="term" value="F:amidase activity"/>
    <property type="evidence" value="ECO:0007669"/>
    <property type="project" value="UniProtKB-EC"/>
</dbReference>
<dbReference type="PROSITE" id="PS00571">
    <property type="entry name" value="AMIDASES"/>
    <property type="match status" value="1"/>
</dbReference>
<name>A0A2W5UL84_9CORY</name>
<sequence length="543" mass="56597">MDFHDVLDAPLADILAMVRGGRRRVGTQEAATPSDQHSRDQRLSPRALVGLARDRVQATRESTGLSTQELGFALDDIPVTYPSVQRSSGPFAGLPIPIKDLLPVQGIPCTQGSADRVSVPEKNDPVADALLDAGATIFGASSTSELGLSCYTEPTHLPTVVNPALPGRTPGGSSGGAAALVARGIVPVAHGSDGGGSIRVPAACCGIVGFKPPHDPTDGQLRADGFLARTVADVAVASSLITFPGQPRVTRTQWVPRASNVSVPSRRLRVGILTKPLHSAGRNAPYPAPHGASHPATRPASNSLMTGALRIAADRVRAAGHDVVPVTSPYPPETIELLRIVLAYRCRNLDGALSPLSTYFRDLGATIAAEQYEDTLARLRELPELVLGQWADAANVDLVLNPTIAYPPPPVGTFAALPPKEDFAAQTTWTPWCTLWNLTGWAGLSVPVVTTAIEGPWRGWPVSVHVGAVGDRVSPWEVLGVGLIVEKQCHSDAALGNCHCPGCDIWDVRAAGNATPRGGPGAPNATEGADRPVESVAGAGGVA</sequence>
<dbReference type="EC" id="3.5.1.4" evidence="3"/>
<feature type="region of interest" description="Disordered" evidence="4">
    <location>
        <begin position="23"/>
        <end position="42"/>
    </location>
</feature>
<dbReference type="InterPro" id="IPR036928">
    <property type="entry name" value="AS_sf"/>
</dbReference>
<dbReference type="InterPro" id="IPR000120">
    <property type="entry name" value="Amidase"/>
</dbReference>
<comment type="similarity">
    <text evidence="2">Belongs to the amidase family.</text>
</comment>
<comment type="catalytic activity">
    <reaction evidence="1">
        <text>a monocarboxylic acid amide + H2O = a monocarboxylate + NH4(+)</text>
        <dbReference type="Rhea" id="RHEA:12020"/>
        <dbReference type="ChEBI" id="CHEBI:15377"/>
        <dbReference type="ChEBI" id="CHEBI:28938"/>
        <dbReference type="ChEBI" id="CHEBI:35757"/>
        <dbReference type="ChEBI" id="CHEBI:83628"/>
        <dbReference type="EC" id="3.5.1.4"/>
    </reaction>
</comment>
<proteinExistence type="inferred from homology"/>
<dbReference type="InterPro" id="IPR020556">
    <property type="entry name" value="Amidase_CS"/>
</dbReference>
<evidence type="ECO:0000256" key="4">
    <source>
        <dbReference type="SAM" id="MobiDB-lite"/>
    </source>
</evidence>
<dbReference type="EMBL" id="QFRA01000024">
    <property type="protein sequence ID" value="PZR03994.1"/>
    <property type="molecule type" value="Genomic_DNA"/>
</dbReference>
<dbReference type="InterPro" id="IPR023631">
    <property type="entry name" value="Amidase_dom"/>
</dbReference>
<dbReference type="SUPFAM" id="SSF75304">
    <property type="entry name" value="Amidase signature (AS) enzymes"/>
    <property type="match status" value="1"/>
</dbReference>
<feature type="domain" description="Amidase" evidence="5">
    <location>
        <begin position="85"/>
        <end position="276"/>
    </location>
</feature>
<feature type="region of interest" description="Disordered" evidence="4">
    <location>
        <begin position="514"/>
        <end position="543"/>
    </location>
</feature>
<gene>
    <name evidence="6" type="ORF">DI525_08395</name>
</gene>
<organism evidence="6 7">
    <name type="scientific">Corynebacterium kroppenstedtii</name>
    <dbReference type="NCBI Taxonomy" id="161879"/>
    <lineage>
        <taxon>Bacteria</taxon>
        <taxon>Bacillati</taxon>
        <taxon>Actinomycetota</taxon>
        <taxon>Actinomycetes</taxon>
        <taxon>Mycobacteriales</taxon>
        <taxon>Corynebacteriaceae</taxon>
        <taxon>Corynebacterium</taxon>
    </lineage>
</organism>
<reference evidence="6 7" key="1">
    <citation type="submission" date="2017-08" db="EMBL/GenBank/DDBJ databases">
        <title>Infants hospitalized years apart are colonized by the same room-sourced microbial strains.</title>
        <authorList>
            <person name="Brooks B."/>
            <person name="Olm M.R."/>
            <person name="Firek B.A."/>
            <person name="Baker R."/>
            <person name="Thomas B.C."/>
            <person name="Morowitz M.J."/>
            <person name="Banfield J.F."/>
        </authorList>
    </citation>
    <scope>NUCLEOTIDE SEQUENCE [LARGE SCALE GENOMIC DNA]</scope>
    <source>
        <strain evidence="6">S2_003_000_R1_3</strain>
    </source>
</reference>
<evidence type="ECO:0000313" key="7">
    <source>
        <dbReference type="Proteomes" id="UP000249432"/>
    </source>
</evidence>
<dbReference type="Proteomes" id="UP000249432">
    <property type="component" value="Unassembled WGS sequence"/>
</dbReference>
<dbReference type="Gene3D" id="3.90.1300.10">
    <property type="entry name" value="Amidase signature (AS) domain"/>
    <property type="match status" value="1"/>
</dbReference>
<evidence type="ECO:0000256" key="3">
    <source>
        <dbReference type="ARBA" id="ARBA00012922"/>
    </source>
</evidence>
<dbReference type="RefSeq" id="WP_303735278.1">
    <property type="nucleotide sequence ID" value="NZ_CAKZHK010000004.1"/>
</dbReference>
<dbReference type="PANTHER" id="PTHR11895:SF7">
    <property type="entry name" value="GLUTAMYL-TRNA(GLN) AMIDOTRANSFERASE SUBUNIT A, MITOCHONDRIAL"/>
    <property type="match status" value="1"/>
</dbReference>
<dbReference type="Pfam" id="PF01425">
    <property type="entry name" value="Amidase"/>
    <property type="match status" value="1"/>
</dbReference>
<evidence type="ECO:0000256" key="2">
    <source>
        <dbReference type="ARBA" id="ARBA00009199"/>
    </source>
</evidence>
<comment type="caution">
    <text evidence="6">The sequence shown here is derived from an EMBL/GenBank/DDBJ whole genome shotgun (WGS) entry which is preliminary data.</text>
</comment>
<accession>A0A2W5UL84</accession>
<evidence type="ECO:0000259" key="5">
    <source>
        <dbReference type="Pfam" id="PF01425"/>
    </source>
</evidence>
<feature type="region of interest" description="Disordered" evidence="4">
    <location>
        <begin position="280"/>
        <end position="300"/>
    </location>
</feature>
<evidence type="ECO:0000313" key="6">
    <source>
        <dbReference type="EMBL" id="PZR03994.1"/>
    </source>
</evidence>
<dbReference type="AlphaFoldDB" id="A0A2W5UL84"/>
<protein>
    <recommendedName>
        <fullName evidence="3">amidase</fullName>
        <ecNumber evidence="3">3.5.1.4</ecNumber>
    </recommendedName>
</protein>
<evidence type="ECO:0000256" key="1">
    <source>
        <dbReference type="ARBA" id="ARBA00001311"/>
    </source>
</evidence>
<dbReference type="PANTHER" id="PTHR11895">
    <property type="entry name" value="TRANSAMIDASE"/>
    <property type="match status" value="1"/>
</dbReference>